<dbReference type="Gene3D" id="1.10.418.10">
    <property type="entry name" value="Calponin-like domain"/>
    <property type="match status" value="1"/>
</dbReference>
<dbReference type="InterPro" id="IPR036872">
    <property type="entry name" value="CH_dom_sf"/>
</dbReference>
<keyword evidence="1" id="KW-0175">Coiled coil</keyword>
<protein>
    <submittedName>
        <fullName evidence="3">Sperm flagellar 1</fullName>
    </submittedName>
</protein>
<reference evidence="3" key="2">
    <citation type="submission" date="2025-09" db="UniProtKB">
        <authorList>
            <consortium name="Ensembl"/>
        </authorList>
    </citation>
    <scope>IDENTIFICATION</scope>
</reference>
<dbReference type="Pfam" id="PF06294">
    <property type="entry name" value="CH_2"/>
    <property type="match status" value="1"/>
</dbReference>
<dbReference type="GeneID" id="111850384"/>
<dbReference type="Ensembl" id="ENSPKIT00000021507.1">
    <property type="protein sequence ID" value="ENSPKIP00000040486.1"/>
    <property type="gene ID" value="ENSPKIG00000017438.1"/>
</dbReference>
<dbReference type="AlphaFoldDB" id="A0A3B3TDV2"/>
<dbReference type="GO" id="GO:0008017">
    <property type="term" value="F:microtubule binding"/>
    <property type="evidence" value="ECO:0007669"/>
    <property type="project" value="TreeGrafter"/>
</dbReference>
<dbReference type="FunFam" id="1.10.418.10:FF:000059">
    <property type="entry name" value="RIKEN cDNA 6430531B16 gene"/>
    <property type="match status" value="1"/>
</dbReference>
<keyword evidence="4" id="KW-1185">Reference proteome</keyword>
<dbReference type="InterPro" id="IPR001715">
    <property type="entry name" value="CH_dom"/>
</dbReference>
<name>A0A3B3TDV2_9TELE</name>
<dbReference type="Proteomes" id="UP000261540">
    <property type="component" value="Unplaced"/>
</dbReference>
<dbReference type="PANTHER" id="PTHR12509">
    <property type="entry name" value="SPERMATOGENESIS-ASSOCIATED 4-RELATED"/>
    <property type="match status" value="1"/>
</dbReference>
<dbReference type="GeneTree" id="ENSGT00910000144159"/>
<evidence type="ECO:0000256" key="1">
    <source>
        <dbReference type="SAM" id="Coils"/>
    </source>
</evidence>
<dbReference type="GO" id="GO:0005930">
    <property type="term" value="C:axoneme"/>
    <property type="evidence" value="ECO:0007669"/>
    <property type="project" value="TreeGrafter"/>
</dbReference>
<dbReference type="InterPro" id="IPR052111">
    <property type="entry name" value="Spermatogenesis_Ciliary_MAP"/>
</dbReference>
<evidence type="ECO:0000259" key="2">
    <source>
        <dbReference type="PROSITE" id="PS50021"/>
    </source>
</evidence>
<dbReference type="RefSeq" id="XP_023680003.1">
    <property type="nucleotide sequence ID" value="XM_023824235.2"/>
</dbReference>
<dbReference type="PANTHER" id="PTHR12509:SF9">
    <property type="entry name" value="SPERM FLAGELLAR PROTEIN 1 ISOFORM X1"/>
    <property type="match status" value="1"/>
</dbReference>
<evidence type="ECO:0000313" key="3">
    <source>
        <dbReference type="Ensembl" id="ENSPKIP00000040486.1"/>
    </source>
</evidence>
<organism evidence="3 4">
    <name type="scientific">Paramormyrops kingsleyae</name>
    <dbReference type="NCBI Taxonomy" id="1676925"/>
    <lineage>
        <taxon>Eukaryota</taxon>
        <taxon>Metazoa</taxon>
        <taxon>Chordata</taxon>
        <taxon>Craniata</taxon>
        <taxon>Vertebrata</taxon>
        <taxon>Euteleostomi</taxon>
        <taxon>Actinopterygii</taxon>
        <taxon>Neopterygii</taxon>
        <taxon>Teleostei</taxon>
        <taxon>Osteoglossocephala</taxon>
        <taxon>Osteoglossomorpha</taxon>
        <taxon>Osteoglossiformes</taxon>
        <taxon>Mormyridae</taxon>
        <taxon>Paramormyrops</taxon>
    </lineage>
</organism>
<proteinExistence type="predicted"/>
<dbReference type="SUPFAM" id="SSF47576">
    <property type="entry name" value="Calponin-homology domain, CH-domain"/>
    <property type="match status" value="1"/>
</dbReference>
<dbReference type="OrthoDB" id="193300at2759"/>
<evidence type="ECO:0000313" key="4">
    <source>
        <dbReference type="Proteomes" id="UP000261540"/>
    </source>
</evidence>
<feature type="domain" description="Calponin-homology (CH)" evidence="2">
    <location>
        <begin position="7"/>
        <end position="130"/>
    </location>
</feature>
<accession>A0A3B3TDV2</accession>
<dbReference type="GO" id="GO:0051493">
    <property type="term" value="P:regulation of cytoskeleton organization"/>
    <property type="evidence" value="ECO:0007669"/>
    <property type="project" value="TreeGrafter"/>
</dbReference>
<sequence>MATELTEETLQDLYAWIDKIPLSRPKRNIARDFSDGVMAAELVKHFYPKMVDLHNYTQANSTQQKLSNWTILNRKVFSKFNFHIPEDCVRKIMCSTPGSIEPVLCTLRERMEAGPKEIAQEERQNLEYYQISNEKQHAELIHMPATPLYVKPSPGRQEEKQKMSSGPITAQNSQMDQTLHWLVEEKDRDLLALQETVEILQVKVSRLEHLLQLKDLRIEDLTRHVERYKKRANKK</sequence>
<dbReference type="PROSITE" id="PS50021">
    <property type="entry name" value="CH"/>
    <property type="match status" value="1"/>
</dbReference>
<reference evidence="3" key="1">
    <citation type="submission" date="2025-08" db="UniProtKB">
        <authorList>
            <consortium name="Ensembl"/>
        </authorList>
    </citation>
    <scope>IDENTIFICATION</scope>
</reference>
<feature type="coiled-coil region" evidence="1">
    <location>
        <begin position="183"/>
        <end position="231"/>
    </location>
</feature>
<dbReference type="InterPro" id="IPR010441">
    <property type="entry name" value="CH_2"/>
</dbReference>
<dbReference type="STRING" id="1676925.ENSPKIP00000040486"/>